<dbReference type="FunCoup" id="A0A507AIF2">
    <property type="interactions" value="580"/>
</dbReference>
<evidence type="ECO:0000313" key="2">
    <source>
        <dbReference type="EMBL" id="TPX08992.1"/>
    </source>
</evidence>
<dbReference type="InParanoid" id="A0A507AIF2"/>
<feature type="region of interest" description="Disordered" evidence="1">
    <location>
        <begin position="193"/>
        <end position="215"/>
    </location>
</feature>
<comment type="caution">
    <text evidence="2">The sequence shown here is derived from an EMBL/GenBank/DDBJ whole genome shotgun (WGS) entry which is preliminary data.</text>
</comment>
<dbReference type="InterPro" id="IPR015943">
    <property type="entry name" value="WD40/YVTN_repeat-like_dom_sf"/>
</dbReference>
<feature type="compositionally biased region" description="Acidic residues" evidence="1">
    <location>
        <begin position="456"/>
        <end position="477"/>
    </location>
</feature>
<feature type="region of interest" description="Disordered" evidence="1">
    <location>
        <begin position="1"/>
        <end position="26"/>
    </location>
</feature>
<gene>
    <name evidence="2" type="ORF">E0L32_009571</name>
</gene>
<dbReference type="InterPro" id="IPR036322">
    <property type="entry name" value="WD40_repeat_dom_sf"/>
</dbReference>
<sequence length="477" mass="51598">MAAKRKRDTPARVEKAETQSTKKSKTEDVVVPASPDSTLTVQIVTGSYDRVLHGFTATIPTKGDAKFADTFLFNAHNSAIRCVALSPPSAPSATQSQKVMLATGSTDERINVYSISAHPPKKSQAQDVLSSVASRPILENSKNREVGTLMHHSSTVTKLAFPTRSKLLSASEDSTIAVTRSRDWSLLSTIKAPKPKVQGRPSGDTAPMGGTPSGINDFAIDPSMKVMISVSKGERSMRLWNLVTGKKAGVLNFSRDILQDIGEGKHSTGEGRKVVWGNADEFAVGFDRNILVFGMDCTPRCKVMPDSRTKVHELAFVAVDDEGESEVLAVSTEDGRIMFFSTKPEETTGDKEKKDSSLPTATFISQLGGKEHGVEGRIKDFAVLPIAQDKAARAWIVVAGCSDGKVRLWKVAESDLRPAGKDTAGRQVGKRLGTYETHNRITCVAAFVMIPRPEGLEESEDELEEEEDSDSDSEGDD</sequence>
<dbReference type="GeneID" id="41977018"/>
<feature type="region of interest" description="Disordered" evidence="1">
    <location>
        <begin position="453"/>
        <end position="477"/>
    </location>
</feature>
<accession>A0A507AIF2</accession>
<name>A0A507AIF2_9PEZI</name>
<dbReference type="Pfam" id="PF00400">
    <property type="entry name" value="WD40"/>
    <property type="match status" value="1"/>
</dbReference>
<dbReference type="PANTHER" id="PTHR44675:SF1">
    <property type="entry name" value="P21-ACTIVATED PROTEIN KINASE-INTERACTING PROTEIN 1"/>
    <property type="match status" value="1"/>
</dbReference>
<feature type="compositionally biased region" description="Basic and acidic residues" evidence="1">
    <location>
        <begin position="8"/>
        <end position="17"/>
    </location>
</feature>
<keyword evidence="3" id="KW-1185">Reference proteome</keyword>
<dbReference type="Proteomes" id="UP000319257">
    <property type="component" value="Unassembled WGS sequence"/>
</dbReference>
<dbReference type="OrthoDB" id="308449at2759"/>
<evidence type="ECO:0000313" key="3">
    <source>
        <dbReference type="Proteomes" id="UP000319257"/>
    </source>
</evidence>
<dbReference type="STRING" id="1093900.A0A507AIF2"/>
<reference evidence="2 3" key="1">
    <citation type="submission" date="2019-06" db="EMBL/GenBank/DDBJ databases">
        <title>Draft genome sequence of the filamentous fungus Phialemoniopsis curvata isolated from diesel fuel.</title>
        <authorList>
            <person name="Varaljay V.A."/>
            <person name="Lyon W.J."/>
            <person name="Crouch A.L."/>
            <person name="Drake C.E."/>
            <person name="Hollomon J.M."/>
            <person name="Nadeau L.J."/>
            <person name="Nunn H.S."/>
            <person name="Stevenson B.S."/>
            <person name="Bojanowski C.L."/>
            <person name="Crookes-Goodson W.J."/>
        </authorList>
    </citation>
    <scope>NUCLEOTIDE SEQUENCE [LARGE SCALE GENOMIC DNA]</scope>
    <source>
        <strain evidence="2 3">D216</strain>
    </source>
</reference>
<organism evidence="2 3">
    <name type="scientific">Thyridium curvatum</name>
    <dbReference type="NCBI Taxonomy" id="1093900"/>
    <lineage>
        <taxon>Eukaryota</taxon>
        <taxon>Fungi</taxon>
        <taxon>Dikarya</taxon>
        <taxon>Ascomycota</taxon>
        <taxon>Pezizomycotina</taxon>
        <taxon>Sordariomycetes</taxon>
        <taxon>Sordariomycetidae</taxon>
        <taxon>Thyridiales</taxon>
        <taxon>Thyridiaceae</taxon>
        <taxon>Thyridium</taxon>
    </lineage>
</organism>
<protein>
    <submittedName>
        <fullName evidence="2">Uncharacterized protein</fullName>
    </submittedName>
</protein>
<proteinExistence type="predicted"/>
<dbReference type="SUPFAM" id="SSF50978">
    <property type="entry name" value="WD40 repeat-like"/>
    <property type="match status" value="1"/>
</dbReference>
<dbReference type="AlphaFoldDB" id="A0A507AIF2"/>
<dbReference type="RefSeq" id="XP_030990703.1">
    <property type="nucleotide sequence ID" value="XM_031144550.1"/>
</dbReference>
<dbReference type="SMART" id="SM00320">
    <property type="entry name" value="WD40"/>
    <property type="match status" value="5"/>
</dbReference>
<dbReference type="PANTHER" id="PTHR44675">
    <property type="entry name" value="PAK1 INTERACTING PROTEIN 1"/>
    <property type="match status" value="1"/>
</dbReference>
<evidence type="ECO:0000256" key="1">
    <source>
        <dbReference type="SAM" id="MobiDB-lite"/>
    </source>
</evidence>
<dbReference type="InterPro" id="IPR001680">
    <property type="entry name" value="WD40_rpt"/>
</dbReference>
<dbReference type="EMBL" id="SKBQ01000070">
    <property type="protein sequence ID" value="TPX08992.1"/>
    <property type="molecule type" value="Genomic_DNA"/>
</dbReference>
<dbReference type="InterPro" id="IPR051959">
    <property type="entry name" value="PAK1-Kinase_Regulator"/>
</dbReference>
<dbReference type="Gene3D" id="2.130.10.10">
    <property type="entry name" value="YVTN repeat-like/Quinoprotein amine dehydrogenase"/>
    <property type="match status" value="2"/>
</dbReference>